<geneLocation type="plasmid" evidence="10 11">
    <name>unnamed1</name>
</geneLocation>
<keyword evidence="3" id="KW-0808">Transferase</keyword>
<organism evidence="10 11">
    <name type="scientific">Piscinibacter gummiphilus</name>
    <dbReference type="NCBI Taxonomy" id="946333"/>
    <lineage>
        <taxon>Bacteria</taxon>
        <taxon>Pseudomonadati</taxon>
        <taxon>Pseudomonadota</taxon>
        <taxon>Betaproteobacteria</taxon>
        <taxon>Burkholderiales</taxon>
        <taxon>Sphaerotilaceae</taxon>
        <taxon>Piscinibacter</taxon>
    </lineage>
</organism>
<evidence type="ECO:0000256" key="5">
    <source>
        <dbReference type="ARBA" id="ARBA00022747"/>
    </source>
</evidence>
<dbReference type="PRINTS" id="PR00508">
    <property type="entry name" value="S21N4MTFRASE"/>
</dbReference>
<dbReference type="EC" id="2.1.1.-" evidence="8"/>
<name>A0ABZ0D274_9BURK</name>
<evidence type="ECO:0000256" key="6">
    <source>
        <dbReference type="ARBA" id="ARBA00023125"/>
    </source>
</evidence>
<reference evidence="10 11" key="1">
    <citation type="submission" date="2023-10" db="EMBL/GenBank/DDBJ databases">
        <title>Bacteria for the degradation of biodegradable plastic PBAT(Polybutylene adipate terephthalate).</title>
        <authorList>
            <person name="Weon H.-Y."/>
            <person name="Yeon J."/>
        </authorList>
    </citation>
    <scope>NUCLEOTIDE SEQUENCE [LARGE SCALE GENOMIC DNA]</scope>
    <source>
        <strain evidence="10 11">SBD 7-3</strain>
        <plasmid evidence="10 11">unnamed1</plasmid>
    </source>
</reference>
<keyword evidence="4" id="KW-0949">S-adenosyl-L-methionine</keyword>
<evidence type="ECO:0000256" key="1">
    <source>
        <dbReference type="ARBA" id="ARBA00010203"/>
    </source>
</evidence>
<evidence type="ECO:0000256" key="4">
    <source>
        <dbReference type="ARBA" id="ARBA00022691"/>
    </source>
</evidence>
<evidence type="ECO:0000313" key="10">
    <source>
        <dbReference type="EMBL" id="WOB11281.1"/>
    </source>
</evidence>
<proteinExistence type="inferred from homology"/>
<dbReference type="GO" id="GO:0008168">
    <property type="term" value="F:methyltransferase activity"/>
    <property type="evidence" value="ECO:0007669"/>
    <property type="project" value="UniProtKB-KW"/>
</dbReference>
<sequence length="397" mass="44481">MHQMNLFDGVVASYMDGAPRTNEQLYRDLIETGCVSEGDLAKKVPVGQAGVMFSLVKRRVRWYQQELRRLNVIERVPEKRGSWRLADRDKKDLTKAPPGVVMLGFSSDLGVALWGSCQDVFGSLTENIAVCLTSPPYPLRKPRAYGNPAETEWVDWMCRALEPIVKRLLPGGSIALVLSNDLFEKGQPSRSLYRERFTIEMSRRFSMSLMDTVIWANNSKAPGPCQWASLQRMQLNTGYEPVLIFCNDPLKSFADNRRVLEPHTETHRRLIASGGEHRARVNSDGAYRVKVGAYGTPTAGRIPKNVLHMGHSCADQLRMRKLARSAGLPVHGATFPLALAMFLVRYLSRPGDLVVDPFGGTMTTAKACEMLGRLWLSCELMAEYVMAGRFRFEGHAD</sequence>
<dbReference type="InterPro" id="IPR001091">
    <property type="entry name" value="RM_Methyltransferase"/>
</dbReference>
<dbReference type="Proteomes" id="UP001303946">
    <property type="component" value="Plasmid unnamed1"/>
</dbReference>
<accession>A0ABZ0D274</accession>
<keyword evidence="10" id="KW-0614">Plasmid</keyword>
<evidence type="ECO:0000313" key="11">
    <source>
        <dbReference type="Proteomes" id="UP001303946"/>
    </source>
</evidence>
<evidence type="ECO:0000256" key="7">
    <source>
        <dbReference type="ARBA" id="ARBA00049120"/>
    </source>
</evidence>
<dbReference type="InterPro" id="IPR029063">
    <property type="entry name" value="SAM-dependent_MTases_sf"/>
</dbReference>
<dbReference type="GO" id="GO:0032259">
    <property type="term" value="P:methylation"/>
    <property type="evidence" value="ECO:0007669"/>
    <property type="project" value="UniProtKB-KW"/>
</dbReference>
<dbReference type="EMBL" id="CP136337">
    <property type="protein sequence ID" value="WOB11281.1"/>
    <property type="molecule type" value="Genomic_DNA"/>
</dbReference>
<dbReference type="Pfam" id="PF01555">
    <property type="entry name" value="N6_N4_Mtase"/>
    <property type="match status" value="1"/>
</dbReference>
<dbReference type="Gene3D" id="3.40.50.150">
    <property type="entry name" value="Vaccinia Virus protein VP39"/>
    <property type="match status" value="1"/>
</dbReference>
<dbReference type="InterPro" id="IPR002941">
    <property type="entry name" value="DNA_methylase_N4/N6"/>
</dbReference>
<comment type="similarity">
    <text evidence="1">Belongs to the N(4)/N(6)-methyltransferase family. N(4) subfamily.</text>
</comment>
<comment type="catalytic activity">
    <reaction evidence="7">
        <text>a 2'-deoxycytidine in DNA + S-adenosyl-L-methionine = an N(4)-methyl-2'-deoxycytidine in DNA + S-adenosyl-L-homocysteine + H(+)</text>
        <dbReference type="Rhea" id="RHEA:16857"/>
        <dbReference type="Rhea" id="RHEA-COMP:11369"/>
        <dbReference type="Rhea" id="RHEA-COMP:13674"/>
        <dbReference type="ChEBI" id="CHEBI:15378"/>
        <dbReference type="ChEBI" id="CHEBI:57856"/>
        <dbReference type="ChEBI" id="CHEBI:59789"/>
        <dbReference type="ChEBI" id="CHEBI:85452"/>
        <dbReference type="ChEBI" id="CHEBI:137933"/>
        <dbReference type="EC" id="2.1.1.113"/>
    </reaction>
</comment>
<evidence type="ECO:0000256" key="3">
    <source>
        <dbReference type="ARBA" id="ARBA00022679"/>
    </source>
</evidence>
<keyword evidence="2 10" id="KW-0489">Methyltransferase</keyword>
<keyword evidence="6" id="KW-0238">DNA-binding</keyword>
<evidence type="ECO:0000259" key="9">
    <source>
        <dbReference type="Pfam" id="PF01555"/>
    </source>
</evidence>
<feature type="domain" description="DNA methylase N-4/N-6" evidence="9">
    <location>
        <begin position="129"/>
        <end position="385"/>
    </location>
</feature>
<dbReference type="InterPro" id="IPR017985">
    <property type="entry name" value="MeTrfase_CN4_CS"/>
</dbReference>
<dbReference type="RefSeq" id="WP_316704501.1">
    <property type="nucleotide sequence ID" value="NZ_CP136337.1"/>
</dbReference>
<evidence type="ECO:0000256" key="2">
    <source>
        <dbReference type="ARBA" id="ARBA00022603"/>
    </source>
</evidence>
<protein>
    <recommendedName>
        <fullName evidence="8">Methyltransferase</fullName>
        <ecNumber evidence="8">2.1.1.-</ecNumber>
    </recommendedName>
</protein>
<keyword evidence="5" id="KW-0680">Restriction system</keyword>
<dbReference type="SUPFAM" id="SSF53335">
    <property type="entry name" value="S-adenosyl-L-methionine-dependent methyltransferases"/>
    <property type="match status" value="1"/>
</dbReference>
<dbReference type="PROSITE" id="PS00093">
    <property type="entry name" value="N4_MTASE"/>
    <property type="match status" value="1"/>
</dbReference>
<evidence type="ECO:0000256" key="8">
    <source>
        <dbReference type="RuleBase" id="RU362026"/>
    </source>
</evidence>
<gene>
    <name evidence="10" type="ORF">RXV79_26990</name>
</gene>
<keyword evidence="11" id="KW-1185">Reference proteome</keyword>